<evidence type="ECO:0000313" key="1">
    <source>
        <dbReference type="EMBL" id="EFL28131.1"/>
    </source>
</evidence>
<dbReference type="Proteomes" id="UP000003963">
    <property type="component" value="Unassembled WGS sequence"/>
</dbReference>
<proteinExistence type="predicted"/>
<dbReference type="STRING" id="457427.SSOG_07844"/>
<accession>D9WQJ7</accession>
<dbReference type="AlphaFoldDB" id="D9WQJ7"/>
<keyword evidence="2" id="KW-1185">Reference proteome</keyword>
<protein>
    <submittedName>
        <fullName evidence="1">Uncharacterized protein</fullName>
    </submittedName>
</protein>
<dbReference type="HOGENOM" id="CLU_2939834_0_0_11"/>
<dbReference type="EMBL" id="GG657754">
    <property type="protein sequence ID" value="EFL28131.1"/>
    <property type="molecule type" value="Genomic_DNA"/>
</dbReference>
<organism evidence="1 2">
    <name type="scientific">Streptomyces himastatinicus ATCC 53653</name>
    <dbReference type="NCBI Taxonomy" id="457427"/>
    <lineage>
        <taxon>Bacteria</taxon>
        <taxon>Bacillati</taxon>
        <taxon>Actinomycetota</taxon>
        <taxon>Actinomycetes</taxon>
        <taxon>Kitasatosporales</taxon>
        <taxon>Streptomycetaceae</taxon>
        <taxon>Streptomyces</taxon>
        <taxon>Streptomyces violaceusniger group</taxon>
    </lineage>
</organism>
<name>D9WQJ7_9ACTN</name>
<evidence type="ECO:0000313" key="2">
    <source>
        <dbReference type="Proteomes" id="UP000003963"/>
    </source>
</evidence>
<gene>
    <name evidence="1" type="ORF">SSOG_07844</name>
</gene>
<sequence length="60" mass="6656">MQFSAKRDELLDVHEWPLFPSVRDRPIVAALVPRLDAPVTTIDGRVPPTGRQTLFTAAEG</sequence>
<reference evidence="1 2" key="1">
    <citation type="submission" date="2009-02" db="EMBL/GenBank/DDBJ databases">
        <title>Annotation of Streptomyces hygroscopicus strain ATCC 53653.</title>
        <authorList>
            <consortium name="The Broad Institute Genome Sequencing Platform"/>
            <consortium name="Broad Institute Microbial Sequencing Center"/>
            <person name="Fischbach M."/>
            <person name="Godfrey P."/>
            <person name="Ward D."/>
            <person name="Young S."/>
            <person name="Zeng Q."/>
            <person name="Koehrsen M."/>
            <person name="Alvarado L."/>
            <person name="Berlin A.M."/>
            <person name="Bochicchio J."/>
            <person name="Borenstein D."/>
            <person name="Chapman S.B."/>
            <person name="Chen Z."/>
            <person name="Engels R."/>
            <person name="Freedman E."/>
            <person name="Gellesch M."/>
            <person name="Goldberg J."/>
            <person name="Griggs A."/>
            <person name="Gujja S."/>
            <person name="Heilman E.R."/>
            <person name="Heiman D.I."/>
            <person name="Hepburn T.A."/>
            <person name="Howarth C."/>
            <person name="Jen D."/>
            <person name="Larson L."/>
            <person name="Lewis B."/>
            <person name="Mehta T."/>
            <person name="Park D."/>
            <person name="Pearson M."/>
            <person name="Richards J."/>
            <person name="Roberts A."/>
            <person name="Saif S."/>
            <person name="Shea T.D."/>
            <person name="Shenoy N."/>
            <person name="Sisk P."/>
            <person name="Stolte C."/>
            <person name="Sykes S.N."/>
            <person name="Thomson T."/>
            <person name="Walk T."/>
            <person name="White J."/>
            <person name="Yandava C."/>
            <person name="Straight P."/>
            <person name="Clardy J."/>
            <person name="Hung D."/>
            <person name="Kolter R."/>
            <person name="Mekalanos J."/>
            <person name="Walker S."/>
            <person name="Walsh C.T."/>
            <person name="Wieland-Brown L.C."/>
            <person name="Haas B."/>
            <person name="Nusbaum C."/>
            <person name="Birren B."/>
        </authorList>
    </citation>
    <scope>NUCLEOTIDE SEQUENCE [LARGE SCALE GENOMIC DNA]</scope>
    <source>
        <strain evidence="1 2">ATCC 53653</strain>
    </source>
</reference>